<reference evidence="2" key="2">
    <citation type="submission" date="2023-06" db="EMBL/GenBank/DDBJ databases">
        <title>Long-read-based genome assembly of the green algal bacterivore Cymbomonas tetramitiformis.</title>
        <authorList>
            <person name="Gyaltshen Y."/>
            <person name="Rozenberg A."/>
            <person name="Paasch A."/>
            <person name="Burns J.A."/>
            <person name="Warring S."/>
            <person name="Larson R."/>
            <person name="Maurer-Alcala X."/>
            <person name="Dacks J."/>
            <person name="Kim E."/>
        </authorList>
    </citation>
    <scope>NUCLEOTIDE SEQUENCE</scope>
    <source>
        <strain evidence="2">PLY_AMNH</strain>
    </source>
</reference>
<name>A0AAE0F1V0_9CHLO</name>
<dbReference type="EMBL" id="LGRX02000063">
    <property type="protein sequence ID" value="KAK3289646.1"/>
    <property type="molecule type" value="Genomic_DNA"/>
</dbReference>
<accession>A0AAE0F1V0</accession>
<dbReference type="AlphaFoldDB" id="A0AAE0F1V0"/>
<reference evidence="2 4" key="1">
    <citation type="journal article" date="2015" name="Genome Biol. Evol.">
        <title>Comparative Genomics of a Bacterivorous Green Alga Reveals Evolutionary Causalities and Consequences of Phago-Mixotrophic Mode of Nutrition.</title>
        <authorList>
            <person name="Burns J.A."/>
            <person name="Paasch A."/>
            <person name="Narechania A."/>
            <person name="Kim E."/>
        </authorList>
    </citation>
    <scope>NUCLEOTIDE SEQUENCE [LARGE SCALE GENOMIC DNA]</scope>
    <source>
        <strain evidence="2">PLY_AMNH</strain>
    </source>
</reference>
<sequence length="432" mass="48624">MLFYYYILSQDVAVPYQIVERCHPDDPESERERGDAREDDRREREEAERVVIKLSYGYLADPVIERAIHCELYPDETGRAGHYDVRMRAAPIDDDAIIPHRECRAHFISATGEEEEANLLAMHLAIPYLWISTRATILHTRADTAPCFAAALRTDLPIDRFFLPMMSIYADGYALCPLRKVPCKNTIESVSRHMARMPYKLWTERDDAAATTSILRTMSDADRVTICVDAATASAYLVVYARLPDNFEGDTWRLCYDNPNGCTWNTLTGSAEMCNTLRFSEERRSRIAAYLATLLERGASDLRPEEDGKSTDGVTIADLASRYPRVYAATGNVLQFADRETPCYFRNCYNLSASPFVISKLQNDSATFLAHGDLGSSPIFKTREAALPAVPMTVRDEAEFCGALGITACSRLSARCSIFEGRARTARDDIYE</sequence>
<comment type="caution">
    <text evidence="2">The sequence shown here is derived from an EMBL/GenBank/DDBJ whole genome shotgun (WGS) entry which is preliminary data.</text>
</comment>
<dbReference type="Proteomes" id="UP001190700">
    <property type="component" value="Unassembled WGS sequence"/>
</dbReference>
<evidence type="ECO:0000313" key="3">
    <source>
        <dbReference type="EMBL" id="KAK3289646.1"/>
    </source>
</evidence>
<evidence type="ECO:0000313" key="4">
    <source>
        <dbReference type="Proteomes" id="UP001190700"/>
    </source>
</evidence>
<feature type="region of interest" description="Disordered" evidence="1">
    <location>
        <begin position="23"/>
        <end position="44"/>
    </location>
</feature>
<protein>
    <submittedName>
        <fullName evidence="2">Uncharacterized protein</fullName>
    </submittedName>
</protein>
<dbReference type="EMBL" id="LGRX02029109">
    <property type="protein sequence ID" value="KAK3247270.1"/>
    <property type="molecule type" value="Genomic_DNA"/>
</dbReference>
<proteinExistence type="predicted"/>
<evidence type="ECO:0000256" key="1">
    <source>
        <dbReference type="SAM" id="MobiDB-lite"/>
    </source>
</evidence>
<keyword evidence="4" id="KW-1185">Reference proteome</keyword>
<gene>
    <name evidence="3" type="ORF">CYMTET_2916</name>
    <name evidence="2" type="ORF">CYMTET_43229</name>
</gene>
<evidence type="ECO:0000313" key="2">
    <source>
        <dbReference type="EMBL" id="KAK3247270.1"/>
    </source>
</evidence>
<organism evidence="2 4">
    <name type="scientific">Cymbomonas tetramitiformis</name>
    <dbReference type="NCBI Taxonomy" id="36881"/>
    <lineage>
        <taxon>Eukaryota</taxon>
        <taxon>Viridiplantae</taxon>
        <taxon>Chlorophyta</taxon>
        <taxon>Pyramimonadophyceae</taxon>
        <taxon>Pyramimonadales</taxon>
        <taxon>Pyramimonadaceae</taxon>
        <taxon>Cymbomonas</taxon>
    </lineage>
</organism>